<reference evidence="1" key="1">
    <citation type="submission" date="2010-05" db="EMBL/GenBank/DDBJ databases">
        <authorList>
            <person name="Genoscope - CEA"/>
        </authorList>
    </citation>
    <scope>NUCLEOTIDE SEQUENCE</scope>
</reference>
<dbReference type="AlphaFoldDB" id="F4MMA3"/>
<organism evidence="1">
    <name type="scientific">uncultured Flavobacteriia bacterium</name>
    <dbReference type="NCBI Taxonomy" id="212695"/>
    <lineage>
        <taxon>Bacteria</taxon>
        <taxon>Pseudomonadati</taxon>
        <taxon>Bacteroidota</taxon>
        <taxon>Flavobacteriia</taxon>
        <taxon>environmental samples</taxon>
    </lineage>
</organism>
<reference evidence="1" key="2">
    <citation type="journal article" date="2012" name="Environ. Microbiol.">
        <title>Genomic content of uncultured Bacteroidetes from contrasting oceanic provinces in the North Atlantic Ocean.</title>
        <authorList>
            <person name="Gomez-Pereira P.R."/>
            <person name="Schuler M."/>
            <person name="Fuchs B.M."/>
            <person name="Bennke C."/>
            <person name="Teeling H."/>
            <person name="Waldmann J."/>
            <person name="Richter M."/>
            <person name="Barbe V."/>
            <person name="Bataille E."/>
            <person name="Glockner F.O."/>
            <person name="Amann R."/>
        </authorList>
    </citation>
    <scope>NUCLEOTIDE SEQUENCE</scope>
</reference>
<proteinExistence type="predicted"/>
<dbReference type="EMBL" id="FQ032815">
    <property type="protein sequence ID" value="CBL87271.1"/>
    <property type="molecule type" value="Genomic_DNA"/>
</dbReference>
<name>F4MMA3_9BACT</name>
<evidence type="ECO:0000313" key="1">
    <source>
        <dbReference type="EMBL" id="CBL87271.1"/>
    </source>
</evidence>
<protein>
    <submittedName>
        <fullName evidence="1">Uncharacterized protein</fullName>
    </submittedName>
</protein>
<gene>
    <name evidence="1" type="ORF">S3_933_0011</name>
</gene>
<accession>F4MMA3</accession>
<sequence>MKQASAVYNELPDRNFTRLQIKGLGEEEWSRYDLIQLAKKRAVSIREFYIGIGCLGKNIRMDLAGIPSVILFKPRATYSLSGRIDLNKIEQQCFTVAVSKKDFFKTKSGNVFVFEQNSFVDQNEMNVSGNVNVCVWEFYKQKDMIVSQLSSCGKEEVLETASAFYVQVYQGDKKLDVKKGKAFKVYLHRPVNADGFKAYYGDVRNGNVTWLEDKRSYTYTSVFDEGELYENTKIDNSFLVRQEESNVDELEEKLLLTGKKIGWINCDRIIYVHNPCELEVVLADVTDEFTVRLALSKRNVVVPGLVNSNYLNKYKFSKVPAGEPAFVIAYKESGDGYYVAYSQVTLGYINSLNFEPQFKTKKEFESLLESFLH</sequence>